<dbReference type="Proteomes" id="UP000565715">
    <property type="component" value="Unassembled WGS sequence"/>
</dbReference>
<comment type="caution">
    <text evidence="4">The sequence shown here is derived from an EMBL/GenBank/DDBJ whole genome shotgun (WGS) entry which is preliminary data.</text>
</comment>
<dbReference type="InterPro" id="IPR055797">
    <property type="entry name" value="DUF7373"/>
</dbReference>
<dbReference type="EMBL" id="JAAXOO010000003">
    <property type="protein sequence ID" value="NKY34333.1"/>
    <property type="molecule type" value="Genomic_DNA"/>
</dbReference>
<keyword evidence="5" id="KW-1185">Reference proteome</keyword>
<evidence type="ECO:0000259" key="2">
    <source>
        <dbReference type="Pfam" id="PF24088"/>
    </source>
</evidence>
<dbReference type="AlphaFoldDB" id="A0A846XIB4"/>
<proteinExistence type="predicted"/>
<evidence type="ECO:0000313" key="4">
    <source>
        <dbReference type="EMBL" id="NKY34333.1"/>
    </source>
</evidence>
<name>A0A846XIB4_9NOCA</name>
<reference evidence="4 5" key="1">
    <citation type="submission" date="2020-04" db="EMBL/GenBank/DDBJ databases">
        <title>MicrobeNet Type strains.</title>
        <authorList>
            <person name="Nicholson A.C."/>
        </authorList>
    </citation>
    <scope>NUCLEOTIDE SEQUENCE [LARGE SCALE GENOMIC DNA]</scope>
    <source>
        <strain evidence="4 5">DSM 45078</strain>
    </source>
</reference>
<evidence type="ECO:0000313" key="5">
    <source>
        <dbReference type="Proteomes" id="UP000565715"/>
    </source>
</evidence>
<dbReference type="RefSeq" id="WP_068042932.1">
    <property type="nucleotide sequence ID" value="NZ_JAAXOO010000003.1"/>
</dbReference>
<feature type="domain" description="DUF7373" evidence="3">
    <location>
        <begin position="256"/>
        <end position="401"/>
    </location>
</feature>
<accession>A0A846XIB4</accession>
<evidence type="ECO:0000259" key="3">
    <source>
        <dbReference type="Pfam" id="PF24092"/>
    </source>
</evidence>
<dbReference type="Pfam" id="PF24092">
    <property type="entry name" value="DUF7373_C"/>
    <property type="match status" value="1"/>
</dbReference>
<keyword evidence="1" id="KW-0732">Signal</keyword>
<feature type="chain" id="PRO_5032959491" evidence="1">
    <location>
        <begin position="29"/>
        <end position="402"/>
    </location>
</feature>
<protein>
    <submittedName>
        <fullName evidence="4">Uncharacterized protein</fullName>
    </submittedName>
</protein>
<organism evidence="4 5">
    <name type="scientific">Nocardia speluncae</name>
    <dbReference type="NCBI Taxonomy" id="419477"/>
    <lineage>
        <taxon>Bacteria</taxon>
        <taxon>Bacillati</taxon>
        <taxon>Actinomycetota</taxon>
        <taxon>Actinomycetes</taxon>
        <taxon>Mycobacteriales</taxon>
        <taxon>Nocardiaceae</taxon>
        <taxon>Nocardia</taxon>
    </lineage>
</organism>
<feature type="signal peptide" evidence="1">
    <location>
        <begin position="1"/>
        <end position="28"/>
    </location>
</feature>
<evidence type="ECO:0000256" key="1">
    <source>
        <dbReference type="SAM" id="SignalP"/>
    </source>
</evidence>
<dbReference type="InterPro" id="IPR056463">
    <property type="entry name" value="DUF7373_C"/>
</dbReference>
<dbReference type="PROSITE" id="PS51257">
    <property type="entry name" value="PROKAR_LIPOPROTEIN"/>
    <property type="match status" value="1"/>
</dbReference>
<dbReference type="Pfam" id="PF24088">
    <property type="entry name" value="DUF7373"/>
    <property type="match status" value="1"/>
</dbReference>
<sequence length="402" mass="42445">MVRITRCGAFTALVALLVAGLSGCGSVAGTPVPGEIDVRTLDVGDFPVDRFSYPQGAGDHGVVLEGIRMSEAVTTSSQVDPSLKFGRGSKVLPDPATAVDFLANVSEPILENRRMVVGYAASGADQGDPAGQTRPTSDATALQVVALRFPDTGSAAKAAGELEAADIGVSPDNRKLESEKYPQALLHWRPGVANIGAFLAHGEFVISLFVQRPAADSADLVSWVDRTLTAQLDQLARFEPTPTADIAGLAVDPQNLLARVVVTDREGHEPDPDQFAVYGRNYLINSADDQPARARLLDESGFETTAYAAGSSVARVRDPAGAPILVNGFIESAGPAYDPMAAPAAVPGAKCLELNGTGDPDRQYRYRCFIPYKNYVGVVSSDDETQIRQKTAAQYALLANSL</sequence>
<gene>
    <name evidence="4" type="ORF">HGA13_14785</name>
</gene>
<feature type="domain" description="DUF7373" evidence="2">
    <location>
        <begin position="54"/>
        <end position="250"/>
    </location>
</feature>